<sequence length="20" mass="2385">MENIWNELNTLSQHSLITQI</sequence>
<organism evidence="1 2">
    <name type="scientific">Rattus norvegicus</name>
    <name type="common">Rat</name>
    <dbReference type="NCBI Taxonomy" id="10116"/>
    <lineage>
        <taxon>Eukaryota</taxon>
        <taxon>Metazoa</taxon>
        <taxon>Chordata</taxon>
        <taxon>Craniata</taxon>
        <taxon>Vertebrata</taxon>
        <taxon>Euteleostomi</taxon>
        <taxon>Mammalia</taxon>
        <taxon>Eutheria</taxon>
        <taxon>Euarchontoglires</taxon>
        <taxon>Glires</taxon>
        <taxon>Rodentia</taxon>
        <taxon>Myomorpha</taxon>
        <taxon>Muroidea</taxon>
        <taxon>Muridae</taxon>
        <taxon>Murinae</taxon>
        <taxon>Rattus</taxon>
    </lineage>
</organism>
<reference evidence="1 2" key="1">
    <citation type="submission" date="2005-09" db="EMBL/GenBank/DDBJ databases">
        <authorList>
            <person name="Mural R.J."/>
            <person name="Li P.W."/>
            <person name="Adams M.D."/>
            <person name="Amanatides P.G."/>
            <person name="Baden-Tillson H."/>
            <person name="Barnstead M."/>
            <person name="Chin S.H."/>
            <person name="Dew I."/>
            <person name="Evans C.A."/>
            <person name="Ferriera S."/>
            <person name="Flanigan M."/>
            <person name="Fosler C."/>
            <person name="Glodek A."/>
            <person name="Gu Z."/>
            <person name="Holt R.A."/>
            <person name="Jennings D."/>
            <person name="Kraft C.L."/>
            <person name="Lu F."/>
            <person name="Nguyen T."/>
            <person name="Nusskern D.R."/>
            <person name="Pfannkoch C.M."/>
            <person name="Sitter C."/>
            <person name="Sutton G.G."/>
            <person name="Venter J.C."/>
            <person name="Wang Z."/>
            <person name="Woodage T."/>
            <person name="Zheng X.H."/>
            <person name="Zhong F."/>
        </authorList>
    </citation>
    <scope>NUCLEOTIDE SEQUENCE [LARGE SCALE GENOMIC DNA]</scope>
    <source>
        <strain>BN</strain>
        <strain evidence="2">Sprague-Dawley</strain>
    </source>
</reference>
<evidence type="ECO:0000313" key="2">
    <source>
        <dbReference type="Proteomes" id="UP000234681"/>
    </source>
</evidence>
<dbReference type="EMBL" id="CH474039">
    <property type="protein sequence ID" value="EDL91644.1"/>
    <property type="molecule type" value="Genomic_DNA"/>
</dbReference>
<name>A6KDW1_RAT</name>
<protein>
    <submittedName>
        <fullName evidence="1">RCG31966</fullName>
    </submittedName>
</protein>
<proteinExistence type="predicted"/>
<gene>
    <name evidence="1" type="ORF">rCG_31966</name>
</gene>
<dbReference type="Proteomes" id="UP000234681">
    <property type="component" value="Chromosome 5"/>
</dbReference>
<evidence type="ECO:0000313" key="1">
    <source>
        <dbReference type="EMBL" id="EDL91644.1"/>
    </source>
</evidence>
<dbReference type="AlphaFoldDB" id="A6KDW1"/>
<accession>A6KDW1</accession>